<gene>
    <name evidence="3" type="ORF">J7I44_12255</name>
</gene>
<dbReference type="EMBL" id="JAGJRS010000022">
    <property type="protein sequence ID" value="MBP1475077.1"/>
    <property type="molecule type" value="Genomic_DNA"/>
</dbReference>
<reference evidence="3 4" key="1">
    <citation type="submission" date="2021-04" db="EMBL/GenBank/DDBJ databases">
        <authorList>
            <person name="Huq M.A."/>
        </authorList>
    </citation>
    <scope>NUCLEOTIDE SEQUENCE [LARGE SCALE GENOMIC DNA]</scope>
    <source>
        <strain evidence="3 4">MAH-13</strain>
    </source>
</reference>
<comment type="caution">
    <text evidence="3">The sequence shown here is derived from an EMBL/GenBank/DDBJ whole genome shotgun (WGS) entry which is preliminary data.</text>
</comment>
<evidence type="ECO:0000256" key="1">
    <source>
        <dbReference type="SAM" id="MobiDB-lite"/>
    </source>
</evidence>
<evidence type="ECO:0000313" key="3">
    <source>
        <dbReference type="EMBL" id="MBP1475077.1"/>
    </source>
</evidence>
<dbReference type="GO" id="GO:0016787">
    <property type="term" value="F:hydrolase activity"/>
    <property type="evidence" value="ECO:0007669"/>
    <property type="project" value="UniProtKB-KW"/>
</dbReference>
<dbReference type="Proteomes" id="UP000823790">
    <property type="component" value="Unassembled WGS sequence"/>
</dbReference>
<feature type="domain" description="AB hydrolase-1" evidence="2">
    <location>
        <begin position="14"/>
        <end position="193"/>
    </location>
</feature>
<proteinExistence type="predicted"/>
<sequence>MGQGSTRPFTSHARVFVRPRRPGLSEAVPGARDPDHMAGQLHALLAAAGISGPLVLMGHSAGGLHIRAYTARFPQDVGGLVFVDATTPGLDRRIPAAVRALGEHGPFQRALFKTMIALGIPRALGECTTPPPGFGATANLWRADACRPSYVTTWARESAALRPSPVEPARNNPFGELPVLVFSRDPHSPPPHQLPAYVSAGLATEPAHP</sequence>
<dbReference type="Pfam" id="PF12697">
    <property type="entry name" value="Abhydrolase_6"/>
    <property type="match status" value="1"/>
</dbReference>
<dbReference type="InterPro" id="IPR029058">
    <property type="entry name" value="AB_hydrolase_fold"/>
</dbReference>
<keyword evidence="4" id="KW-1185">Reference proteome</keyword>
<protein>
    <submittedName>
        <fullName evidence="3">Alpha/beta hydrolase</fullName>
    </submittedName>
</protein>
<keyword evidence="3" id="KW-0378">Hydrolase</keyword>
<evidence type="ECO:0000313" key="4">
    <source>
        <dbReference type="Proteomes" id="UP000823790"/>
    </source>
</evidence>
<organism evidence="3 4">
    <name type="scientific">Frateuria flava</name>
    <dbReference type="NCBI Taxonomy" id="2821489"/>
    <lineage>
        <taxon>Bacteria</taxon>
        <taxon>Pseudomonadati</taxon>
        <taxon>Pseudomonadota</taxon>
        <taxon>Gammaproteobacteria</taxon>
        <taxon>Lysobacterales</taxon>
        <taxon>Rhodanobacteraceae</taxon>
        <taxon>Frateuria</taxon>
    </lineage>
</organism>
<evidence type="ECO:0000259" key="2">
    <source>
        <dbReference type="Pfam" id="PF12697"/>
    </source>
</evidence>
<accession>A0ABS4DPT7</accession>
<dbReference type="InterPro" id="IPR000073">
    <property type="entry name" value="AB_hydrolase_1"/>
</dbReference>
<name>A0ABS4DPT7_9GAMM</name>
<dbReference type="Gene3D" id="3.40.50.1820">
    <property type="entry name" value="alpha/beta hydrolase"/>
    <property type="match status" value="1"/>
</dbReference>
<dbReference type="SUPFAM" id="SSF53474">
    <property type="entry name" value="alpha/beta-Hydrolases"/>
    <property type="match status" value="1"/>
</dbReference>
<feature type="region of interest" description="Disordered" evidence="1">
    <location>
        <begin position="185"/>
        <end position="209"/>
    </location>
</feature>